<feature type="compositionally biased region" description="Polar residues" evidence="4">
    <location>
        <begin position="492"/>
        <end position="509"/>
    </location>
</feature>
<dbReference type="Proteomes" id="UP000198876">
    <property type="component" value="Unassembled WGS sequence"/>
</dbReference>
<feature type="domain" description="Dockerin" evidence="5">
    <location>
        <begin position="560"/>
        <end position="621"/>
    </location>
</feature>
<dbReference type="Pfam" id="PF00149">
    <property type="entry name" value="Metallophos"/>
    <property type="match status" value="1"/>
</dbReference>
<evidence type="ECO:0000256" key="1">
    <source>
        <dbReference type="ARBA" id="ARBA00004613"/>
    </source>
</evidence>
<feature type="region of interest" description="Disordered" evidence="4">
    <location>
        <begin position="476"/>
        <end position="511"/>
    </location>
</feature>
<dbReference type="InterPro" id="IPR036439">
    <property type="entry name" value="Dockerin_dom_sf"/>
</dbReference>
<name>A0A1I2UAF7_9EURY</name>
<evidence type="ECO:0000256" key="3">
    <source>
        <dbReference type="ARBA" id="ARBA00022729"/>
    </source>
</evidence>
<feature type="region of interest" description="Disordered" evidence="4">
    <location>
        <begin position="543"/>
        <end position="607"/>
    </location>
</feature>
<evidence type="ECO:0000256" key="4">
    <source>
        <dbReference type="SAM" id="MobiDB-lite"/>
    </source>
</evidence>
<dbReference type="NCBIfam" id="NF033679">
    <property type="entry name" value="DNRLRE_dom"/>
    <property type="match status" value="1"/>
</dbReference>
<keyword evidence="3" id="KW-0732">Signal</keyword>
<keyword evidence="2" id="KW-0964">Secreted</keyword>
<dbReference type="GO" id="GO:0016787">
    <property type="term" value="F:hydrolase activity"/>
    <property type="evidence" value="ECO:0007669"/>
    <property type="project" value="InterPro"/>
</dbReference>
<evidence type="ECO:0000259" key="5">
    <source>
        <dbReference type="PROSITE" id="PS51766"/>
    </source>
</evidence>
<evidence type="ECO:0000256" key="2">
    <source>
        <dbReference type="ARBA" id="ARBA00022525"/>
    </source>
</evidence>
<dbReference type="InterPro" id="IPR018247">
    <property type="entry name" value="EF_Hand_1_Ca_BS"/>
</dbReference>
<dbReference type="SUPFAM" id="SSF56300">
    <property type="entry name" value="Metallo-dependent phosphatases"/>
    <property type="match status" value="1"/>
</dbReference>
<feature type="compositionally biased region" description="Acidic residues" evidence="4">
    <location>
        <begin position="588"/>
        <end position="607"/>
    </location>
</feature>
<organism evidence="6 7">
    <name type="scientific">Halopelagius inordinatus</name>
    <dbReference type="NCBI Taxonomy" id="553467"/>
    <lineage>
        <taxon>Archaea</taxon>
        <taxon>Methanobacteriati</taxon>
        <taxon>Methanobacteriota</taxon>
        <taxon>Stenosarchaea group</taxon>
        <taxon>Halobacteria</taxon>
        <taxon>Halobacteriales</taxon>
        <taxon>Haloferacaceae</taxon>
    </lineage>
</organism>
<dbReference type="Pfam" id="PF24517">
    <property type="entry name" value="CBM96"/>
    <property type="match status" value="1"/>
</dbReference>
<dbReference type="OrthoDB" id="307523at2157"/>
<feature type="region of interest" description="Disordered" evidence="4">
    <location>
        <begin position="366"/>
        <end position="420"/>
    </location>
</feature>
<proteinExistence type="predicted"/>
<dbReference type="InterPro" id="IPR029052">
    <property type="entry name" value="Metallo-depent_PP-like"/>
</dbReference>
<keyword evidence="7" id="KW-1185">Reference proteome</keyword>
<dbReference type="Gene3D" id="1.10.1330.10">
    <property type="entry name" value="Dockerin domain"/>
    <property type="match status" value="1"/>
</dbReference>
<feature type="compositionally biased region" description="Polar residues" evidence="4">
    <location>
        <begin position="368"/>
        <end position="386"/>
    </location>
</feature>
<dbReference type="RefSeq" id="WP_092893150.1">
    <property type="nucleotide sequence ID" value="NZ_FOOQ01000003.1"/>
</dbReference>
<dbReference type="InterPro" id="IPR055372">
    <property type="entry name" value="CBM96"/>
</dbReference>
<dbReference type="InterPro" id="IPR016134">
    <property type="entry name" value="Dockerin_dom"/>
</dbReference>
<feature type="compositionally biased region" description="Acidic residues" evidence="4">
    <location>
        <begin position="567"/>
        <end position="579"/>
    </location>
</feature>
<feature type="compositionally biased region" description="Polar residues" evidence="4">
    <location>
        <begin position="547"/>
        <end position="561"/>
    </location>
</feature>
<dbReference type="InterPro" id="IPR006311">
    <property type="entry name" value="TAT_signal"/>
</dbReference>
<evidence type="ECO:0000313" key="7">
    <source>
        <dbReference type="Proteomes" id="UP000198876"/>
    </source>
</evidence>
<comment type="subcellular location">
    <subcellularLocation>
        <location evidence="1">Secreted</location>
    </subcellularLocation>
</comment>
<sequence>MSRDTDISGDRLAPTRRSVLGALGAGVGLTTFGATTGAAADSDSDYWTVVALPDTQEYAEAKLSGKPEVAQYAHDQTKWIVENRDSENIVFVTHEGDVIDGYQKPEENADKIDAQWEFMDDVMSRLDGKVPYSTVTGNHDWRTWWDRSSSVAGYKDYFGPKRYDQYDWFGGAGPTNGDENRDNLNTYQLFSAGGYDFLHLALEWEVPGSVDDPSTPLGWAQKVLDEHPDRATILTTHSYLRDDPTRRAEKIQEADGDGNHAETIWNDLVSQNPQVFMVLSGHWHDTKEGEAHQVSTNEAELPVYEMLANYQFRTQGGYGLLRRIEFHPGGGDPDRIQVRTYSPGTGDVEDDENSEFSFDLDFDERFEVSSSPSSPDTPQVEFQQGSDGYDGTVDTTLRESDPDTSYGTESTAAVDTDDPNGSGDAVQALLRFDGLVGTEDGRLPPGANVEKATLTLETADGGDGAAVHRMLAGWTEDDTWESTDGGVRADGSQATSDAAAQTGSVSPGQTDVDVTASVQAWANGKANNGWALLPLGDDGWDIRTAESDSPPTLTVQYTAPETVTGDSDGDGDVDSDDVDAVQRSIAGEDVDIDEDAADVDGDGDVDVGDAVSIRNLSGDGA</sequence>
<dbReference type="STRING" id="553467.SAMN04488063_2760"/>
<gene>
    <name evidence="6" type="ORF">SAMN04488063_2760</name>
</gene>
<dbReference type="Gene3D" id="3.60.21.10">
    <property type="match status" value="1"/>
</dbReference>
<dbReference type="PROSITE" id="PS00018">
    <property type="entry name" value="EF_HAND_1"/>
    <property type="match status" value="1"/>
</dbReference>
<dbReference type="PANTHER" id="PTHR43143">
    <property type="entry name" value="METALLOPHOSPHOESTERASE, CALCINEURIN SUPERFAMILY"/>
    <property type="match status" value="1"/>
</dbReference>
<dbReference type="PROSITE" id="PS51766">
    <property type="entry name" value="DOCKERIN"/>
    <property type="match status" value="1"/>
</dbReference>
<feature type="compositionally biased region" description="Polar residues" evidence="4">
    <location>
        <begin position="403"/>
        <end position="413"/>
    </location>
</feature>
<dbReference type="GO" id="GO:0005576">
    <property type="term" value="C:extracellular region"/>
    <property type="evidence" value="ECO:0007669"/>
    <property type="project" value="UniProtKB-SubCell"/>
</dbReference>
<evidence type="ECO:0000313" key="6">
    <source>
        <dbReference type="EMBL" id="SFG71631.1"/>
    </source>
</evidence>
<dbReference type="PROSITE" id="PS51318">
    <property type="entry name" value="TAT"/>
    <property type="match status" value="1"/>
</dbReference>
<dbReference type="SUPFAM" id="SSF63446">
    <property type="entry name" value="Type I dockerin domain"/>
    <property type="match status" value="1"/>
</dbReference>
<dbReference type="GO" id="GO:0000272">
    <property type="term" value="P:polysaccharide catabolic process"/>
    <property type="evidence" value="ECO:0007669"/>
    <property type="project" value="InterPro"/>
</dbReference>
<reference evidence="7" key="1">
    <citation type="submission" date="2016-10" db="EMBL/GenBank/DDBJ databases">
        <authorList>
            <person name="Varghese N."/>
            <person name="Submissions S."/>
        </authorList>
    </citation>
    <scope>NUCLEOTIDE SEQUENCE [LARGE SCALE GENOMIC DNA]</scope>
    <source>
        <strain evidence="7">CGMCC 1.7739</strain>
    </source>
</reference>
<protein>
    <submittedName>
        <fullName evidence="6">Calcineurin-like phosphoesterase</fullName>
    </submittedName>
</protein>
<accession>A0A1I2UAF7</accession>
<dbReference type="InterPro" id="IPR051918">
    <property type="entry name" value="STPP_CPPED1"/>
</dbReference>
<dbReference type="AlphaFoldDB" id="A0A1I2UAF7"/>
<dbReference type="PANTHER" id="PTHR43143:SF5">
    <property type="entry name" value="SECRETED PROTEIN"/>
    <property type="match status" value="1"/>
</dbReference>
<dbReference type="EMBL" id="FOOQ01000003">
    <property type="protein sequence ID" value="SFG71631.1"/>
    <property type="molecule type" value="Genomic_DNA"/>
</dbReference>
<dbReference type="InterPro" id="IPR004843">
    <property type="entry name" value="Calcineurin-like_PHP"/>
</dbReference>